<evidence type="ECO:0000256" key="1">
    <source>
        <dbReference type="SAM" id="MobiDB-lite"/>
    </source>
</evidence>
<gene>
    <name evidence="2" type="ORF">F5X68DRAFT_187422</name>
</gene>
<sequence length="481" mass="54695">MDTADPEAAVPASQMEKNTSPSTPLVPLPLCDGPKLGPFTQNFEDLMFETELVIRGGEGEYAHGMVIKAKLDGKTYGIKFFIERIGLFNPEHHPGLSQDEIALARMQSDPFFAECRAYGRLQEEGVEHLAAKAYGYVQFHITERTKEMFKPAMAMAFNGDWDGLRDFMNHYDQFPDASSPSGISIRPATRPIYGIVKEWAGGDKEHDVAWRWAQPYVDQMAAEQRTLDLLPRQLEYLHELHRHGIVVRDLHGAQWVEGKLVDLSYAWTVPHILGQGDRNRPDWTFASYAARDLFMFQHVINCANQAVDHSADRLHREGVLGPFKKSTLVAYPTPESVVKAPGPEDRKPKPIPNVRRQGLRPLPHRLIQSYGDKETEEEELPLLLYTQRYDPDSPDRFRGWVPWTYGPLWDPARFASQKENRQEAGPLDVLEGYTIARAVARQVQGSKMKTKSKEKAVVGEKTRVKPRTKVTKTRKKRTKVV</sequence>
<accession>A0A9P8VHK1</accession>
<comment type="caution">
    <text evidence="2">The sequence shown here is derived from an EMBL/GenBank/DDBJ whole genome shotgun (WGS) entry which is preliminary data.</text>
</comment>
<evidence type="ECO:0000313" key="2">
    <source>
        <dbReference type="EMBL" id="KAH6693614.1"/>
    </source>
</evidence>
<dbReference type="Pfam" id="PF13095">
    <property type="entry name" value="FTA2"/>
    <property type="match status" value="1"/>
</dbReference>
<dbReference type="OrthoDB" id="3432781at2759"/>
<dbReference type="AlphaFoldDB" id="A0A9P8VHK1"/>
<feature type="region of interest" description="Disordered" evidence="1">
    <location>
        <begin position="1"/>
        <end position="25"/>
    </location>
</feature>
<feature type="compositionally biased region" description="Basic and acidic residues" evidence="1">
    <location>
        <begin position="451"/>
        <end position="463"/>
    </location>
</feature>
<organism evidence="2 3">
    <name type="scientific">Plectosphaerella plurivora</name>
    <dbReference type="NCBI Taxonomy" id="936078"/>
    <lineage>
        <taxon>Eukaryota</taxon>
        <taxon>Fungi</taxon>
        <taxon>Dikarya</taxon>
        <taxon>Ascomycota</taxon>
        <taxon>Pezizomycotina</taxon>
        <taxon>Sordariomycetes</taxon>
        <taxon>Hypocreomycetidae</taxon>
        <taxon>Glomerellales</taxon>
        <taxon>Plectosphaerellaceae</taxon>
        <taxon>Plectosphaerella</taxon>
    </lineage>
</organism>
<feature type="region of interest" description="Disordered" evidence="1">
    <location>
        <begin position="445"/>
        <end position="481"/>
    </location>
</feature>
<feature type="compositionally biased region" description="Basic residues" evidence="1">
    <location>
        <begin position="464"/>
        <end position="481"/>
    </location>
</feature>
<dbReference type="Proteomes" id="UP000770015">
    <property type="component" value="Unassembled WGS sequence"/>
</dbReference>
<evidence type="ECO:0000313" key="3">
    <source>
        <dbReference type="Proteomes" id="UP000770015"/>
    </source>
</evidence>
<reference evidence="2" key="1">
    <citation type="journal article" date="2021" name="Nat. Commun.">
        <title>Genetic determinants of endophytism in the Arabidopsis root mycobiome.</title>
        <authorList>
            <person name="Mesny F."/>
            <person name="Miyauchi S."/>
            <person name="Thiergart T."/>
            <person name="Pickel B."/>
            <person name="Atanasova L."/>
            <person name="Karlsson M."/>
            <person name="Huettel B."/>
            <person name="Barry K.W."/>
            <person name="Haridas S."/>
            <person name="Chen C."/>
            <person name="Bauer D."/>
            <person name="Andreopoulos W."/>
            <person name="Pangilinan J."/>
            <person name="LaButti K."/>
            <person name="Riley R."/>
            <person name="Lipzen A."/>
            <person name="Clum A."/>
            <person name="Drula E."/>
            <person name="Henrissat B."/>
            <person name="Kohler A."/>
            <person name="Grigoriev I.V."/>
            <person name="Martin F.M."/>
            <person name="Hacquard S."/>
        </authorList>
    </citation>
    <scope>NUCLEOTIDE SEQUENCE</scope>
    <source>
        <strain evidence="2">MPI-SDFR-AT-0117</strain>
    </source>
</reference>
<keyword evidence="3" id="KW-1185">Reference proteome</keyword>
<proteinExistence type="predicted"/>
<dbReference type="InterPro" id="IPR025213">
    <property type="entry name" value="Sim4_Fta2"/>
</dbReference>
<protein>
    <submittedName>
        <fullName evidence="2">Uncharacterized protein</fullName>
    </submittedName>
</protein>
<feature type="region of interest" description="Disordered" evidence="1">
    <location>
        <begin position="335"/>
        <end position="357"/>
    </location>
</feature>
<dbReference type="EMBL" id="JAGSXJ010000003">
    <property type="protein sequence ID" value="KAH6693614.1"/>
    <property type="molecule type" value="Genomic_DNA"/>
</dbReference>
<name>A0A9P8VHK1_9PEZI</name>